<protein>
    <recommendedName>
        <fullName evidence="3">Bacteroidetes-specific membrane protein</fullName>
    </recommendedName>
</protein>
<dbReference type="eggNOG" id="COG1555">
    <property type="taxonomic scope" value="Bacteria"/>
</dbReference>
<accession>W7YEN5</accession>
<proteinExistence type="predicted"/>
<evidence type="ECO:0000313" key="2">
    <source>
        <dbReference type="Proteomes" id="UP000019402"/>
    </source>
</evidence>
<dbReference type="EMBL" id="BAMD01000015">
    <property type="protein sequence ID" value="GAF02916.1"/>
    <property type="molecule type" value="Genomic_DNA"/>
</dbReference>
<gene>
    <name evidence="1" type="ORF">JCM21142_41566</name>
</gene>
<sequence length="263" mass="29026">MLFAQVTRGQSAYLNSPSAMGKGGTGVSTFDSWASLSNPAGTSKHSQTGASASYYLPYFINELSAKNALILLPFKWGVLSTHFQQFGNSSYQENSIGIAYSKSLTPKLHAAFQFNIQNNRLSQSGSGHQFFSNMGLIYEASEHIRVGVAIVNPEQSTITIQDNTTALPSLFVLGFNWGPSSNFDISCELEKQDDYKSLFKLGFQYEIIETVWLRTGVFGKPWNYTLGLGLHIFDFQLDIGMTNHNILGLSSCIGITYLLKQKP</sequence>
<comment type="caution">
    <text evidence="1">The sequence shown here is derived from an EMBL/GenBank/DDBJ whole genome shotgun (WGS) entry which is preliminary data.</text>
</comment>
<name>W7YEN5_9BACT</name>
<evidence type="ECO:0000313" key="1">
    <source>
        <dbReference type="EMBL" id="GAF02916.1"/>
    </source>
</evidence>
<keyword evidence="2" id="KW-1185">Reference proteome</keyword>
<evidence type="ECO:0008006" key="3">
    <source>
        <dbReference type="Google" id="ProtNLM"/>
    </source>
</evidence>
<organism evidence="1 2">
    <name type="scientific">Saccharicrinis fermentans DSM 9555 = JCM 21142</name>
    <dbReference type="NCBI Taxonomy" id="869213"/>
    <lineage>
        <taxon>Bacteria</taxon>
        <taxon>Pseudomonadati</taxon>
        <taxon>Bacteroidota</taxon>
        <taxon>Bacteroidia</taxon>
        <taxon>Marinilabiliales</taxon>
        <taxon>Marinilabiliaceae</taxon>
        <taxon>Saccharicrinis</taxon>
    </lineage>
</organism>
<dbReference type="AlphaFoldDB" id="W7YEN5"/>
<dbReference type="Gene3D" id="2.40.160.60">
    <property type="entry name" value="Outer membrane protein transport protein (OMPP1/FadL/TodX)"/>
    <property type="match status" value="1"/>
</dbReference>
<reference evidence="1 2" key="1">
    <citation type="journal article" date="2014" name="Genome Announc.">
        <title>Draft Genome Sequence of Cytophaga fermentans JCM 21142T, a Facultative Anaerobe Isolated from Marine Mud.</title>
        <authorList>
            <person name="Starns D."/>
            <person name="Oshima K."/>
            <person name="Suda W."/>
            <person name="Iino T."/>
            <person name="Yuki M."/>
            <person name="Inoue J."/>
            <person name="Kitamura K."/>
            <person name="Iida T."/>
            <person name="Darby A."/>
            <person name="Hattori M."/>
            <person name="Ohkuma M."/>
        </authorList>
    </citation>
    <scope>NUCLEOTIDE SEQUENCE [LARGE SCALE GENOMIC DNA]</scope>
    <source>
        <strain evidence="1 2">JCM 21142</strain>
    </source>
</reference>
<dbReference type="STRING" id="869213.GCA_000517085_03337"/>
<dbReference type="Proteomes" id="UP000019402">
    <property type="component" value="Unassembled WGS sequence"/>
</dbReference>